<protein>
    <submittedName>
        <fullName evidence="1">Uncharacterized protein</fullName>
    </submittedName>
</protein>
<sequence length="177" mass="19760">MNSISLTYLKSIIVSTLIFSAAIGTSYAINPAFVMVPQHNYTHQLYDESGDALDPNIDIIEYGSYLEDDQLILYLIVDGIISETNATYQLFIVAKSAANEGAHVYYVDIDVEAEREYNYGSYVEISGDTISIRNSADNFIPDSYMIGLEARAMNFDERDTTSSARDNVLITKFLGIF</sequence>
<proteinExistence type="predicted"/>
<dbReference type="EMBL" id="CP042905">
    <property type="protein sequence ID" value="QEE17197.1"/>
    <property type="molecule type" value="Genomic_DNA"/>
</dbReference>
<dbReference type="KEGG" id="psyt:DSAG12_03029"/>
<dbReference type="RefSeq" id="WP_147664105.1">
    <property type="nucleotide sequence ID" value="NZ_CP042905.2"/>
</dbReference>
<evidence type="ECO:0000313" key="1">
    <source>
        <dbReference type="EMBL" id="QEE17197.1"/>
    </source>
</evidence>
<gene>
    <name evidence="1" type="ORF">DSAG12_03029</name>
</gene>
<reference evidence="1 2" key="1">
    <citation type="journal article" date="2020" name="Nature">
        <title>Isolation of an archaeon at the prokaryote-eukaryote interface.</title>
        <authorList>
            <person name="Imachi H."/>
            <person name="Nobu M.K."/>
            <person name="Nakahara N."/>
            <person name="Morono Y."/>
            <person name="Ogawara M."/>
            <person name="Takaki Y."/>
            <person name="Takano Y."/>
            <person name="Uematsu K."/>
            <person name="Ikuta T."/>
            <person name="Ito M."/>
            <person name="Matsui Y."/>
            <person name="Miyazaki M."/>
            <person name="Murata K."/>
            <person name="Saito Y."/>
            <person name="Sakai S."/>
            <person name="Song C."/>
            <person name="Tasumi E."/>
            <person name="Yamanaka Y."/>
            <person name="Yamaguchi T."/>
            <person name="Kamagata Y."/>
            <person name="Tamaki H."/>
            <person name="Takai K."/>
        </authorList>
    </citation>
    <scope>NUCLEOTIDE SEQUENCE [LARGE SCALE GENOMIC DNA]</scope>
    <source>
        <strain evidence="1 2">MK-D1</strain>
    </source>
</reference>
<accession>A0A5B9DEC9</accession>
<organism evidence="1 2">
    <name type="scientific">Promethearchaeum syntrophicum</name>
    <dbReference type="NCBI Taxonomy" id="2594042"/>
    <lineage>
        <taxon>Archaea</taxon>
        <taxon>Promethearchaeati</taxon>
        <taxon>Promethearchaeota</taxon>
        <taxon>Promethearchaeia</taxon>
        <taxon>Promethearchaeales</taxon>
        <taxon>Promethearchaeaceae</taxon>
        <taxon>Promethearchaeum</taxon>
    </lineage>
</organism>
<dbReference type="AlphaFoldDB" id="A0A5B9DEC9"/>
<keyword evidence="2" id="KW-1185">Reference proteome</keyword>
<reference evidence="1 2" key="2">
    <citation type="journal article" date="2024" name="Int. J. Syst. Evol. Microbiol.">
        <title>Promethearchaeum syntrophicum gen. nov., sp. nov., an anaerobic, obligately syntrophic archaeon, the first isolate of the lineage 'Asgard' archaea, and proposal of the new archaeal phylum Promethearchaeota phyl. nov. and kingdom Promethearchaeati regn. nov.</title>
        <authorList>
            <person name="Imachi H."/>
            <person name="Nobu M.K."/>
            <person name="Kato S."/>
            <person name="Takaki Y."/>
            <person name="Miyazaki M."/>
            <person name="Miyata M."/>
            <person name="Ogawara M."/>
            <person name="Saito Y."/>
            <person name="Sakai S."/>
            <person name="Tahara Y.O."/>
            <person name="Takano Y."/>
            <person name="Tasumi E."/>
            <person name="Uematsu K."/>
            <person name="Yoshimura T."/>
            <person name="Itoh T."/>
            <person name="Ohkuma M."/>
            <person name="Takai K."/>
        </authorList>
    </citation>
    <scope>NUCLEOTIDE SEQUENCE [LARGE SCALE GENOMIC DNA]</scope>
    <source>
        <strain evidence="1 2">MK-D1</strain>
    </source>
</reference>
<dbReference type="Proteomes" id="UP000321408">
    <property type="component" value="Chromosome"/>
</dbReference>
<evidence type="ECO:0000313" key="2">
    <source>
        <dbReference type="Proteomes" id="UP000321408"/>
    </source>
</evidence>
<name>A0A5B9DEC9_9ARCH</name>
<dbReference type="GeneID" id="41331002"/>